<evidence type="ECO:0000313" key="6">
    <source>
        <dbReference type="WBParaSite" id="PSU_v2.g9272.t1"/>
    </source>
</evidence>
<dbReference type="InterPro" id="IPR036396">
    <property type="entry name" value="Cyt_P450_sf"/>
</dbReference>
<dbReference type="WBParaSite" id="PSU_v2.g9272.t1">
    <property type="protein sequence ID" value="PSU_v2.g9272.t1"/>
    <property type="gene ID" value="PSU_v2.g9272"/>
</dbReference>
<evidence type="ECO:0000256" key="2">
    <source>
        <dbReference type="ARBA" id="ARBA00022723"/>
    </source>
</evidence>
<reference evidence="6" key="1">
    <citation type="submission" date="2022-11" db="UniProtKB">
        <authorList>
            <consortium name="WormBaseParasite"/>
        </authorList>
    </citation>
    <scope>IDENTIFICATION</scope>
</reference>
<accession>A0A914ZG61</accession>
<comment type="similarity">
    <text evidence="1">Belongs to the cytochrome P450 family.</text>
</comment>
<sequence length="189" mass="21799">MKYENDQNLFVFLRLTNKFANKIHKVKIKSIYLQIHLELGYFIDDLHTSIIENGETAINLIPNIEITVASIINQLLFGFAYHGNEKVQEFIKIKETINIHMRLAGSPGALLAMHYPKIAPYLPIIKGKYHELIDGYHTIIDYCQKQINAHKNDAKSKDAEPNDYVDAYLREAERQGKDSTFTEKQVSFT</sequence>
<keyword evidence="3" id="KW-0408">Iron</keyword>
<dbReference type="PANTHER" id="PTHR24300:SF375">
    <property type="entry name" value="CYTOCHROME P450 FAMILY"/>
    <property type="match status" value="1"/>
</dbReference>
<dbReference type="GO" id="GO:0005506">
    <property type="term" value="F:iron ion binding"/>
    <property type="evidence" value="ECO:0007669"/>
    <property type="project" value="InterPro"/>
</dbReference>
<dbReference type="AlphaFoldDB" id="A0A914ZG61"/>
<protein>
    <submittedName>
        <fullName evidence="6">Uncharacterized protein</fullName>
    </submittedName>
</protein>
<dbReference type="Pfam" id="PF00067">
    <property type="entry name" value="p450"/>
    <property type="match status" value="1"/>
</dbReference>
<dbReference type="InterPro" id="IPR050182">
    <property type="entry name" value="Cytochrome_P450_fam2"/>
</dbReference>
<keyword evidence="4" id="KW-0560">Oxidoreductase</keyword>
<dbReference type="GO" id="GO:0016712">
    <property type="term" value="F:oxidoreductase activity, acting on paired donors, with incorporation or reduction of molecular oxygen, reduced flavin or flavoprotein as one donor, and incorporation of one atom of oxygen"/>
    <property type="evidence" value="ECO:0007669"/>
    <property type="project" value="TreeGrafter"/>
</dbReference>
<dbReference type="Gene3D" id="1.10.630.10">
    <property type="entry name" value="Cytochrome P450"/>
    <property type="match status" value="1"/>
</dbReference>
<name>A0A914ZG61_9BILA</name>
<keyword evidence="5" id="KW-1185">Reference proteome</keyword>
<keyword evidence="2" id="KW-0479">Metal-binding</keyword>
<evidence type="ECO:0000256" key="1">
    <source>
        <dbReference type="ARBA" id="ARBA00010617"/>
    </source>
</evidence>
<organism evidence="5 6">
    <name type="scientific">Panagrolaimus superbus</name>
    <dbReference type="NCBI Taxonomy" id="310955"/>
    <lineage>
        <taxon>Eukaryota</taxon>
        <taxon>Metazoa</taxon>
        <taxon>Ecdysozoa</taxon>
        <taxon>Nematoda</taxon>
        <taxon>Chromadorea</taxon>
        <taxon>Rhabditida</taxon>
        <taxon>Tylenchina</taxon>
        <taxon>Panagrolaimomorpha</taxon>
        <taxon>Panagrolaimoidea</taxon>
        <taxon>Panagrolaimidae</taxon>
        <taxon>Panagrolaimus</taxon>
    </lineage>
</organism>
<dbReference type="GO" id="GO:0006082">
    <property type="term" value="P:organic acid metabolic process"/>
    <property type="evidence" value="ECO:0007669"/>
    <property type="project" value="TreeGrafter"/>
</dbReference>
<evidence type="ECO:0000313" key="5">
    <source>
        <dbReference type="Proteomes" id="UP000887577"/>
    </source>
</evidence>
<dbReference type="PANTHER" id="PTHR24300">
    <property type="entry name" value="CYTOCHROME P450 508A4-RELATED"/>
    <property type="match status" value="1"/>
</dbReference>
<dbReference type="Proteomes" id="UP000887577">
    <property type="component" value="Unplaced"/>
</dbReference>
<evidence type="ECO:0000256" key="4">
    <source>
        <dbReference type="ARBA" id="ARBA00023033"/>
    </source>
</evidence>
<dbReference type="SUPFAM" id="SSF48264">
    <property type="entry name" value="Cytochrome P450"/>
    <property type="match status" value="1"/>
</dbReference>
<evidence type="ECO:0000256" key="3">
    <source>
        <dbReference type="ARBA" id="ARBA00023004"/>
    </source>
</evidence>
<proteinExistence type="inferred from homology"/>
<dbReference type="GO" id="GO:0005737">
    <property type="term" value="C:cytoplasm"/>
    <property type="evidence" value="ECO:0007669"/>
    <property type="project" value="TreeGrafter"/>
</dbReference>
<keyword evidence="4" id="KW-0503">Monooxygenase</keyword>
<dbReference type="GO" id="GO:0020037">
    <property type="term" value="F:heme binding"/>
    <property type="evidence" value="ECO:0007669"/>
    <property type="project" value="InterPro"/>
</dbReference>
<dbReference type="InterPro" id="IPR001128">
    <property type="entry name" value="Cyt_P450"/>
</dbReference>
<dbReference type="GO" id="GO:0006805">
    <property type="term" value="P:xenobiotic metabolic process"/>
    <property type="evidence" value="ECO:0007669"/>
    <property type="project" value="TreeGrafter"/>
</dbReference>